<sequence>MRRLLDAQWEPTVPALVQLLAATGAPRLRAAFAAAGLDGLRPRRQCCWCRWPPGVCTPRIWLSALPLAGRR</sequence>
<proteinExistence type="predicted"/>
<dbReference type="AlphaFoldDB" id="A0A1V3WVV8"/>
<name>A0A1V3WVV8_MYCKA</name>
<protein>
    <submittedName>
        <fullName evidence="1">Uncharacterized protein</fullName>
    </submittedName>
</protein>
<comment type="caution">
    <text evidence="1">The sequence shown here is derived from an EMBL/GenBank/DDBJ whole genome shotgun (WGS) entry which is preliminary data.</text>
</comment>
<reference evidence="1 2" key="1">
    <citation type="submission" date="2017-02" db="EMBL/GenBank/DDBJ databases">
        <title>Complete genome sequences of Mycobacterium kansasii strains isolated from rhesus macaques.</title>
        <authorList>
            <person name="Panda A."/>
            <person name="Nagaraj S."/>
            <person name="Zhao X."/>
            <person name="Tettelin H."/>
            <person name="Detolla L.J."/>
        </authorList>
    </citation>
    <scope>NUCLEOTIDE SEQUENCE [LARGE SCALE GENOMIC DNA]</scope>
    <source>
        <strain evidence="1 2">11-3469</strain>
    </source>
</reference>
<dbReference type="STRING" id="1768.B1T50_15375"/>
<dbReference type="Proteomes" id="UP000188532">
    <property type="component" value="Unassembled WGS sequence"/>
</dbReference>
<accession>A0A1V3WVV8</accession>
<evidence type="ECO:0000313" key="2">
    <source>
        <dbReference type="Proteomes" id="UP000188532"/>
    </source>
</evidence>
<gene>
    <name evidence="1" type="ORF">BZL29_5697</name>
</gene>
<dbReference type="EMBL" id="MVBN01000006">
    <property type="protein sequence ID" value="OOK71089.1"/>
    <property type="molecule type" value="Genomic_DNA"/>
</dbReference>
<evidence type="ECO:0000313" key="1">
    <source>
        <dbReference type="EMBL" id="OOK71089.1"/>
    </source>
</evidence>
<organism evidence="1 2">
    <name type="scientific">Mycobacterium kansasii</name>
    <dbReference type="NCBI Taxonomy" id="1768"/>
    <lineage>
        <taxon>Bacteria</taxon>
        <taxon>Bacillati</taxon>
        <taxon>Actinomycetota</taxon>
        <taxon>Actinomycetes</taxon>
        <taxon>Mycobacteriales</taxon>
        <taxon>Mycobacteriaceae</taxon>
        <taxon>Mycobacterium</taxon>
    </lineage>
</organism>